<evidence type="ECO:0000313" key="2">
    <source>
        <dbReference type="EMBL" id="CDO08558.1"/>
    </source>
</evidence>
<dbReference type="eggNOG" id="ENOG5031HGE">
    <property type="taxonomic scope" value="Bacteria"/>
</dbReference>
<evidence type="ECO:0000313" key="3">
    <source>
        <dbReference type="Proteomes" id="UP000028870"/>
    </source>
</evidence>
<sequence>MLTVPAFVWRAGAVTRGVTVGVAVGAVVGVLAWLDSGMALGGVIAFLVLAVGYGAWMGRRMARYWPGAAALSPGERVAVARTVRGGAAVTGQARAVLDYATGLIAAAAGVRPLRWLVWLLLVVAAGTALWDAVYGSAGNAIASAVYLALLGVEVFWWPRRQRQILANAEHCARVAAKMVVRS</sequence>
<dbReference type="RefSeq" id="WP_036399679.1">
    <property type="nucleotide sequence ID" value="NZ_CCBB010000002.1"/>
</dbReference>
<dbReference type="EMBL" id="CCBB010000002">
    <property type="protein sequence ID" value="CDO08558.1"/>
    <property type="molecule type" value="Genomic_DNA"/>
</dbReference>
<feature type="transmembrane region" description="Helical" evidence="1">
    <location>
        <begin position="115"/>
        <end position="134"/>
    </location>
</feature>
<keyword evidence="3" id="KW-1185">Reference proteome</keyword>
<dbReference type="AlphaFoldDB" id="W9ASV8"/>
<accession>W9ASV8</accession>
<dbReference type="STRING" id="258533.BN977_03377"/>
<dbReference type="OrthoDB" id="4725455at2"/>
<keyword evidence="1" id="KW-0812">Transmembrane</keyword>
<name>W9ASV8_MYCCO</name>
<feature type="transmembrane region" description="Helical" evidence="1">
    <location>
        <begin position="38"/>
        <end position="56"/>
    </location>
</feature>
<organism evidence="2 3">
    <name type="scientific">Mycolicibacterium cosmeticum</name>
    <dbReference type="NCBI Taxonomy" id="258533"/>
    <lineage>
        <taxon>Bacteria</taxon>
        <taxon>Bacillati</taxon>
        <taxon>Actinomycetota</taxon>
        <taxon>Actinomycetes</taxon>
        <taxon>Mycobacteriales</taxon>
        <taxon>Mycobacteriaceae</taxon>
        <taxon>Mycolicibacterium</taxon>
    </lineage>
</organism>
<keyword evidence="1" id="KW-0472">Membrane</keyword>
<protein>
    <submittedName>
        <fullName evidence="2">Uncharacterized protein</fullName>
    </submittedName>
</protein>
<reference evidence="2" key="2">
    <citation type="submission" date="2014-03" db="EMBL/GenBank/DDBJ databases">
        <authorList>
            <person name="Urmite Genomes"/>
        </authorList>
    </citation>
    <scope>NUCLEOTIDE SEQUENCE</scope>
    <source>
        <strain evidence="2">DSM 44829</strain>
    </source>
</reference>
<keyword evidence="1" id="KW-1133">Transmembrane helix</keyword>
<proteinExistence type="predicted"/>
<comment type="caution">
    <text evidence="2">The sequence shown here is derived from an EMBL/GenBank/DDBJ whole genome shotgun (WGS) entry which is preliminary data.</text>
</comment>
<dbReference type="Proteomes" id="UP000028870">
    <property type="component" value="Unassembled WGS sequence"/>
</dbReference>
<reference evidence="2" key="1">
    <citation type="submission" date="2014-03" db="EMBL/GenBank/DDBJ databases">
        <title>Draft Genome Sequence of Mycobacterium cosmeticum DSM 44829.</title>
        <authorList>
            <person name="Croce O."/>
            <person name="Robert C."/>
            <person name="Raoult D."/>
            <person name="Drancourt M."/>
        </authorList>
    </citation>
    <scope>NUCLEOTIDE SEQUENCE [LARGE SCALE GENOMIC DNA]</scope>
    <source>
        <strain evidence="2">DSM 44829</strain>
    </source>
</reference>
<evidence type="ECO:0000256" key="1">
    <source>
        <dbReference type="SAM" id="Phobius"/>
    </source>
</evidence>
<gene>
    <name evidence="2" type="ORF">BN977_03377</name>
</gene>
<feature type="transmembrane region" description="Helical" evidence="1">
    <location>
        <begin position="7"/>
        <end position="32"/>
    </location>
</feature>
<feature type="transmembrane region" description="Helical" evidence="1">
    <location>
        <begin position="140"/>
        <end position="157"/>
    </location>
</feature>